<evidence type="ECO:0000313" key="2">
    <source>
        <dbReference type="Proteomes" id="UP001642484"/>
    </source>
</evidence>
<sequence length="447" mass="49498">MWDLIWHNTRMTSGYQFFSMKQPFFPIGKNVVKVLDALGDHGWVPTASPNYGGPLDDKASVDWPMIVFKKDTAELYEKQTLLMAVKDQNIPGKLMACGPAEVISQLKGSFAARLKQVSPAAQEAFDEYDTQQEWDVVWRETSITSGMQAFSLAKPYFPKGQVVLPLLEEVYKLGWHLVCGPNFGGIKVDWPCLVFKKLKQPSTSGALAFGAVKDQNIPGKFCITTTPSELTAVTQTIHEALRKVSGNEGITIEKDEYDADHGQVIRKTSITTGAMAFGTSYFPRKESILAITRSMGAKGWKLEACPMFGGMGASWPTFVWHQTGQVMETAIVAIKDQSYPGKVVLGGVEKDVAKKLMDCFAVMSGPQVENKNDSYDQDYDLAFRHTKMTSGKAICSLQNSWWPYGYPMEVILGELMQRGWEPAGGPAFGSMQLSWPAVILQREKPTA</sequence>
<dbReference type="EMBL" id="CAXAMN010027028">
    <property type="protein sequence ID" value="CAK9107747.1"/>
    <property type="molecule type" value="Genomic_DNA"/>
</dbReference>
<comment type="caution">
    <text evidence="1">The sequence shown here is derived from an EMBL/GenBank/DDBJ whole genome shotgun (WGS) entry which is preliminary data.</text>
</comment>
<evidence type="ECO:0000313" key="1">
    <source>
        <dbReference type="EMBL" id="CAK9107747.1"/>
    </source>
</evidence>
<reference evidence="1 2" key="1">
    <citation type="submission" date="2024-02" db="EMBL/GenBank/DDBJ databases">
        <authorList>
            <person name="Chen Y."/>
            <person name="Shah S."/>
            <person name="Dougan E. K."/>
            <person name="Thang M."/>
            <person name="Chan C."/>
        </authorList>
    </citation>
    <scope>NUCLEOTIDE SEQUENCE [LARGE SCALE GENOMIC DNA]</scope>
</reference>
<organism evidence="1 2">
    <name type="scientific">Durusdinium trenchii</name>
    <dbReference type="NCBI Taxonomy" id="1381693"/>
    <lineage>
        <taxon>Eukaryota</taxon>
        <taxon>Sar</taxon>
        <taxon>Alveolata</taxon>
        <taxon>Dinophyceae</taxon>
        <taxon>Suessiales</taxon>
        <taxon>Symbiodiniaceae</taxon>
        <taxon>Durusdinium</taxon>
    </lineage>
</organism>
<accession>A0ABP0S5Z5</accession>
<name>A0ABP0S5Z5_9DINO</name>
<gene>
    <name evidence="1" type="ORF">CCMP2556_LOCUS50257</name>
</gene>
<protein>
    <submittedName>
        <fullName evidence="1">Uncharacterized protein</fullName>
    </submittedName>
</protein>
<keyword evidence="2" id="KW-1185">Reference proteome</keyword>
<dbReference type="Proteomes" id="UP001642484">
    <property type="component" value="Unassembled WGS sequence"/>
</dbReference>
<proteinExistence type="predicted"/>